<evidence type="ECO:0000313" key="2">
    <source>
        <dbReference type="Proteomes" id="UP000004459"/>
    </source>
</evidence>
<comment type="caution">
    <text evidence="1">The sequence shown here is derived from an EMBL/GenBank/DDBJ whole genome shotgun (WGS) entry which is preliminary data.</text>
</comment>
<gene>
    <name evidence="1" type="ORF">HMPREF0372_01140</name>
</gene>
<dbReference type="Proteomes" id="UP000004459">
    <property type="component" value="Unassembled WGS sequence"/>
</dbReference>
<proteinExistence type="predicted"/>
<evidence type="ECO:0000313" key="1">
    <source>
        <dbReference type="EMBL" id="EHM53276.1"/>
    </source>
</evidence>
<dbReference type="AlphaFoldDB" id="G9YNR3"/>
<accession>G9YNR3</accession>
<reference evidence="1 2" key="1">
    <citation type="submission" date="2011-08" db="EMBL/GenBank/DDBJ databases">
        <authorList>
            <person name="Weinstock G."/>
            <person name="Sodergren E."/>
            <person name="Clifton S."/>
            <person name="Fulton L."/>
            <person name="Fulton B."/>
            <person name="Courtney L."/>
            <person name="Fronick C."/>
            <person name="Harrison M."/>
            <person name="Strong C."/>
            <person name="Farmer C."/>
            <person name="Delahaunty K."/>
            <person name="Markovic C."/>
            <person name="Hall O."/>
            <person name="Minx P."/>
            <person name="Tomlinson C."/>
            <person name="Mitreva M."/>
            <person name="Hou S."/>
            <person name="Chen J."/>
            <person name="Wollam A."/>
            <person name="Pepin K.H."/>
            <person name="Johnson M."/>
            <person name="Bhonagiri V."/>
            <person name="Zhang X."/>
            <person name="Suruliraj S."/>
            <person name="Warren W."/>
            <person name="Chinwalla A."/>
            <person name="Mardis E.R."/>
            <person name="Wilson R.K."/>
        </authorList>
    </citation>
    <scope>NUCLEOTIDE SEQUENCE [LARGE SCALE GENOMIC DNA]</scope>
    <source>
        <strain evidence="1 2">ATCC 29863</strain>
    </source>
</reference>
<sequence length="40" mass="4668">MIFLLACPGRMLICHKVTNKNLIDSSPLFRVTFFVMCFIF</sequence>
<organism evidence="1 2">
    <name type="scientific">Flavonifractor plautii ATCC 29863</name>
    <dbReference type="NCBI Taxonomy" id="411475"/>
    <lineage>
        <taxon>Bacteria</taxon>
        <taxon>Bacillati</taxon>
        <taxon>Bacillota</taxon>
        <taxon>Clostridia</taxon>
        <taxon>Eubacteriales</taxon>
        <taxon>Oscillospiraceae</taxon>
        <taxon>Flavonifractor</taxon>
    </lineage>
</organism>
<dbReference type="EMBL" id="AGCK01000073">
    <property type="protein sequence ID" value="EHM53276.1"/>
    <property type="molecule type" value="Genomic_DNA"/>
</dbReference>
<dbReference type="HOGENOM" id="CLU_3290030_0_0_9"/>
<name>G9YNR3_FLAPL</name>
<protein>
    <submittedName>
        <fullName evidence="1">Uncharacterized protein</fullName>
    </submittedName>
</protein>